<dbReference type="SUPFAM" id="SSF53335">
    <property type="entry name" value="S-adenosyl-L-methionine-dependent methyltransferases"/>
    <property type="match status" value="1"/>
</dbReference>
<protein>
    <submittedName>
        <fullName evidence="1">Uncharacterized protein</fullName>
    </submittedName>
</protein>
<dbReference type="HOGENOM" id="CLU_068669_1_0_10"/>
<reference evidence="1 2" key="1">
    <citation type="journal article" date="2011" name="J. Bacteriol.">
        <title>Genome sequence of the algicidal bacterium Kordia algicida OT-1.</title>
        <authorList>
            <person name="Lee H.S."/>
            <person name="Kang S.G."/>
            <person name="Kwon K.K."/>
            <person name="Lee J.H."/>
            <person name="Kim S.J."/>
        </authorList>
    </citation>
    <scope>NUCLEOTIDE SEQUENCE [LARGE SCALE GENOMIC DNA]</scope>
    <source>
        <strain evidence="1 2">OT-1</strain>
    </source>
</reference>
<dbReference type="InterPro" id="IPR029063">
    <property type="entry name" value="SAM-dependent_MTases_sf"/>
</dbReference>
<keyword evidence="2" id="KW-1185">Reference proteome</keyword>
<name>A9DRT3_9FLAO</name>
<sequence>MENITVKDHSVSGEKFQLVFDEVLEMYKTEPQPSLDKLASYYESEDYISHTDAKRNLFEKIYHWVRIYMLSKKMSFVDMNTKSDGKKVLDIGCGTGDFLAMAQKYKWEIAGVEPDAQARKIASEKTNTEIHNNDWLSTLEDDSFDAVTMWHVLEHVPNLEEQIAELKRIVKPNGTIFIAVPNFNSHDAKHYKEFWAAYDVPRHLWHFSQKAIKVLFEKQQMKVVKILPMKFDAYYVSLLSEKHKTGKMNPLKAFYRGFVSNFKAITSSEYSSLIYIIKNEK</sequence>
<comment type="caution">
    <text evidence="1">The sequence shown here is derived from an EMBL/GenBank/DDBJ whole genome shotgun (WGS) entry which is preliminary data.</text>
</comment>
<dbReference type="Gene3D" id="3.40.50.150">
    <property type="entry name" value="Vaccinia Virus protein VP39"/>
    <property type="match status" value="1"/>
</dbReference>
<dbReference type="PANTHER" id="PTHR43861">
    <property type="entry name" value="TRANS-ACONITATE 2-METHYLTRANSFERASE-RELATED"/>
    <property type="match status" value="1"/>
</dbReference>
<dbReference type="EMBL" id="ABIB01000003">
    <property type="protein sequence ID" value="EDP96839.1"/>
    <property type="molecule type" value="Genomic_DNA"/>
</dbReference>
<dbReference type="Pfam" id="PF13489">
    <property type="entry name" value="Methyltransf_23"/>
    <property type="match status" value="1"/>
</dbReference>
<dbReference type="AlphaFoldDB" id="A9DRT3"/>
<dbReference type="Proteomes" id="UP000002945">
    <property type="component" value="Unassembled WGS sequence"/>
</dbReference>
<gene>
    <name evidence="1" type="ORF">KAOT1_16788</name>
</gene>
<accession>A9DRT3</accession>
<dbReference type="CDD" id="cd02440">
    <property type="entry name" value="AdoMet_MTases"/>
    <property type="match status" value="1"/>
</dbReference>
<dbReference type="eggNOG" id="COG2227">
    <property type="taxonomic scope" value="Bacteria"/>
</dbReference>
<dbReference type="RefSeq" id="WP_007095893.1">
    <property type="nucleotide sequence ID" value="NZ_CP142125.1"/>
</dbReference>
<evidence type="ECO:0000313" key="1">
    <source>
        <dbReference type="EMBL" id="EDP96839.1"/>
    </source>
</evidence>
<organism evidence="1 2">
    <name type="scientific">Kordia algicida OT-1</name>
    <dbReference type="NCBI Taxonomy" id="391587"/>
    <lineage>
        <taxon>Bacteria</taxon>
        <taxon>Pseudomonadati</taxon>
        <taxon>Bacteroidota</taxon>
        <taxon>Flavobacteriia</taxon>
        <taxon>Flavobacteriales</taxon>
        <taxon>Flavobacteriaceae</taxon>
        <taxon>Kordia</taxon>
    </lineage>
</organism>
<evidence type="ECO:0000313" key="2">
    <source>
        <dbReference type="Proteomes" id="UP000002945"/>
    </source>
</evidence>
<dbReference type="OrthoDB" id="2370471at2"/>
<proteinExistence type="predicted"/>
<dbReference type="STRING" id="391587.KAOT1_16788"/>